<comment type="caution">
    <text evidence="2">The sequence shown here is derived from an EMBL/GenBank/DDBJ whole genome shotgun (WGS) entry which is preliminary data.</text>
</comment>
<evidence type="ECO:0000259" key="1">
    <source>
        <dbReference type="PROSITE" id="PS51179"/>
    </source>
</evidence>
<dbReference type="InterPro" id="IPR000327">
    <property type="entry name" value="POU_dom"/>
</dbReference>
<feature type="domain" description="POU-specific" evidence="1">
    <location>
        <begin position="114"/>
        <end position="130"/>
    </location>
</feature>
<dbReference type="EMBL" id="VDEM01000131">
    <property type="protein sequence ID" value="KAF0821265.1"/>
    <property type="molecule type" value="Genomic_DNA"/>
</dbReference>
<dbReference type="OrthoDB" id="9789562at2"/>
<proteinExistence type="predicted"/>
<organism evidence="2 3">
    <name type="scientific">Cytobacillus firmus</name>
    <name type="common">Bacillus firmus</name>
    <dbReference type="NCBI Taxonomy" id="1399"/>
    <lineage>
        <taxon>Bacteria</taxon>
        <taxon>Bacillati</taxon>
        <taxon>Bacillota</taxon>
        <taxon>Bacilli</taxon>
        <taxon>Bacillales</taxon>
        <taxon>Bacillaceae</taxon>
        <taxon>Cytobacillus</taxon>
    </lineage>
</organism>
<accession>A0A800MS13</accession>
<dbReference type="AlphaFoldDB" id="A0A800MS13"/>
<gene>
    <name evidence="2" type="ORF">KIS1582_5026</name>
</gene>
<dbReference type="RefSeq" id="WP_159347321.1">
    <property type="nucleotide sequence ID" value="NZ_JBALQO010000118.1"/>
</dbReference>
<name>A0A800MS13_CYTFI</name>
<sequence length="130" mass="15437">MPWITLSTSRRIKYLKNELPKLKKLQSELDHDLFFPQVKTWYMLLRESWERAVEELLLNGVVERFNPSVQTQRLCKIKFTDEIVQLVTEGMTKTSTYVHDESQAIGRIIPSNDEMIEDLNMLEQFSKLFK</sequence>
<dbReference type="GO" id="GO:0003700">
    <property type="term" value="F:DNA-binding transcription factor activity"/>
    <property type="evidence" value="ECO:0007669"/>
    <property type="project" value="InterPro"/>
</dbReference>
<reference evidence="2 3" key="1">
    <citation type="journal article" date="2020" name="G3 (Bethesda)">
        <title>Whole Genome Sequencing and Comparative Genomics of Two Nematicidal Bacillus Strains Reveals a Wide Range of Possible Virulence Factors.</title>
        <authorList>
            <person name="Susic N."/>
            <person name="Janezic S."/>
            <person name="Rupnik M."/>
            <person name="Geric Stare B."/>
        </authorList>
    </citation>
    <scope>NUCLEOTIDE SEQUENCE [LARGE SCALE GENOMIC DNA]</scope>
    <source>
        <strain evidence="2 3">I-1582</strain>
    </source>
</reference>
<evidence type="ECO:0000313" key="2">
    <source>
        <dbReference type="EMBL" id="KAF0821265.1"/>
    </source>
</evidence>
<protein>
    <recommendedName>
        <fullName evidence="1">POU-specific domain-containing protein</fullName>
    </recommendedName>
</protein>
<dbReference type="PROSITE" id="PS51179">
    <property type="entry name" value="POU_3"/>
    <property type="match status" value="1"/>
</dbReference>
<dbReference type="Proteomes" id="UP000465778">
    <property type="component" value="Unassembled WGS sequence"/>
</dbReference>
<evidence type="ECO:0000313" key="3">
    <source>
        <dbReference type="Proteomes" id="UP000465778"/>
    </source>
</evidence>